<organism evidence="1 2">
    <name type="scientific">Lichenifustis flavocetrariae</name>
    <dbReference type="NCBI Taxonomy" id="2949735"/>
    <lineage>
        <taxon>Bacteria</taxon>
        <taxon>Pseudomonadati</taxon>
        <taxon>Pseudomonadota</taxon>
        <taxon>Alphaproteobacteria</taxon>
        <taxon>Hyphomicrobiales</taxon>
        <taxon>Lichenihabitantaceae</taxon>
        <taxon>Lichenifustis</taxon>
    </lineage>
</organism>
<keyword evidence="2" id="KW-1185">Reference proteome</keyword>
<name>A0AA41YZL6_9HYPH</name>
<comment type="caution">
    <text evidence="1">The sequence shown here is derived from an EMBL/GenBank/DDBJ whole genome shotgun (WGS) entry which is preliminary data.</text>
</comment>
<reference evidence="1" key="1">
    <citation type="submission" date="2022-05" db="EMBL/GenBank/DDBJ databases">
        <authorList>
            <person name="Pankratov T."/>
        </authorList>
    </citation>
    <scope>NUCLEOTIDE SEQUENCE</scope>
    <source>
        <strain evidence="1">BP6-180914</strain>
    </source>
</reference>
<gene>
    <name evidence="1" type="ORF">M8523_23870</name>
</gene>
<dbReference type="EMBL" id="JAMOIM010000020">
    <property type="protein sequence ID" value="MCW6511049.1"/>
    <property type="molecule type" value="Genomic_DNA"/>
</dbReference>
<evidence type="ECO:0000313" key="2">
    <source>
        <dbReference type="Proteomes" id="UP001165667"/>
    </source>
</evidence>
<sequence>MDDRPMATWHFFCRETETELWCAVPAHQALPAFLLSGEWHFSGHQSERQAPPPGFDRAAAAVAERFNGFYLFQLTSRPGTSLVLGRS</sequence>
<dbReference type="RefSeq" id="WP_282587422.1">
    <property type="nucleotide sequence ID" value="NZ_JAMOIM010000020.1"/>
</dbReference>
<accession>A0AA41YZL6</accession>
<evidence type="ECO:0000313" key="1">
    <source>
        <dbReference type="EMBL" id="MCW6511049.1"/>
    </source>
</evidence>
<protein>
    <submittedName>
        <fullName evidence="1">Uncharacterized protein</fullName>
    </submittedName>
</protein>
<dbReference type="AlphaFoldDB" id="A0AA41YZL6"/>
<proteinExistence type="predicted"/>
<dbReference type="Proteomes" id="UP001165667">
    <property type="component" value="Unassembled WGS sequence"/>
</dbReference>